<keyword evidence="4 6" id="KW-0520">NAD</keyword>
<dbReference type="SUPFAM" id="SSF48179">
    <property type="entry name" value="6-phosphogluconate dehydrogenase C-terminal domain-like"/>
    <property type="match status" value="1"/>
</dbReference>
<dbReference type="InterPro" id="IPR006115">
    <property type="entry name" value="6PGDH_NADP-bd"/>
</dbReference>
<keyword evidence="2 6" id="KW-0101">Branched-chain amino acid catabolism</keyword>
<dbReference type="InterPro" id="IPR013328">
    <property type="entry name" value="6PGD_dom2"/>
</dbReference>
<dbReference type="SUPFAM" id="SSF51735">
    <property type="entry name" value="NAD(P)-binding Rossmann-fold domains"/>
    <property type="match status" value="1"/>
</dbReference>
<dbReference type="Gene3D" id="1.10.1040.10">
    <property type="entry name" value="N-(1-d-carboxylethyl)-l-norvaline Dehydrogenase, domain 2"/>
    <property type="match status" value="1"/>
</dbReference>
<dbReference type="PANTHER" id="PTHR22981:SF7">
    <property type="entry name" value="3-HYDROXYISOBUTYRATE DEHYDROGENASE, MITOCHONDRIAL"/>
    <property type="match status" value="1"/>
</dbReference>
<dbReference type="KEGG" id="slan:GV829_08960"/>
<dbReference type="Pfam" id="PF14833">
    <property type="entry name" value="NAD_binding_11"/>
    <property type="match status" value="1"/>
</dbReference>
<dbReference type="RefSeq" id="WP_169945949.1">
    <property type="nucleotide sequence ID" value="NZ_CP053015.1"/>
</dbReference>
<dbReference type="PIRSF" id="PIRSF000103">
    <property type="entry name" value="HIBADH"/>
    <property type="match status" value="1"/>
</dbReference>
<dbReference type="Pfam" id="PF03446">
    <property type="entry name" value="NAD_binding_2"/>
    <property type="match status" value="1"/>
</dbReference>
<dbReference type="InterPro" id="IPR011548">
    <property type="entry name" value="HIBADH"/>
</dbReference>
<dbReference type="InterPro" id="IPR002204">
    <property type="entry name" value="3-OH-isobutyrate_DH-rel_CS"/>
</dbReference>
<protein>
    <recommendedName>
        <fullName evidence="6">3-hydroxyisobutyrate dehydrogenase</fullName>
        <shortName evidence="6">HIBADH</shortName>
        <ecNumber evidence="6">1.1.1.31</ecNumber>
    </recommendedName>
</protein>
<dbReference type="InterPro" id="IPR029154">
    <property type="entry name" value="HIBADH-like_NADP-bd"/>
</dbReference>
<feature type="domain" description="6-phosphogluconate dehydrogenase NADP-binding" evidence="7">
    <location>
        <begin position="3"/>
        <end position="160"/>
    </location>
</feature>
<gene>
    <name evidence="9" type="primary">mmsB</name>
    <name evidence="9" type="ORF">GV829_08960</name>
</gene>
<dbReference type="Gene3D" id="3.40.50.720">
    <property type="entry name" value="NAD(P)-binding Rossmann-like Domain"/>
    <property type="match status" value="1"/>
</dbReference>
<dbReference type="PROSITE" id="PS00895">
    <property type="entry name" value="3_HYDROXYISOBUT_DH"/>
    <property type="match status" value="1"/>
</dbReference>
<dbReference type="EC" id="1.1.1.31" evidence="6"/>
<feature type="active site" evidence="5">
    <location>
        <position position="169"/>
    </location>
</feature>
<proteinExistence type="inferred from homology"/>
<comment type="pathway">
    <text evidence="6">Amino-acid degradation; L-valine degradation.</text>
</comment>
<name>A0A6M4AU50_9SPHN</name>
<organism evidence="9 10">
    <name type="scientific">Sphingomonas lacunae</name>
    <dbReference type="NCBI Taxonomy" id="2698828"/>
    <lineage>
        <taxon>Bacteria</taxon>
        <taxon>Pseudomonadati</taxon>
        <taxon>Pseudomonadota</taxon>
        <taxon>Alphaproteobacteria</taxon>
        <taxon>Sphingomonadales</taxon>
        <taxon>Sphingomonadaceae</taxon>
        <taxon>Sphingomonas</taxon>
    </lineage>
</organism>
<dbReference type="GO" id="GO:0050661">
    <property type="term" value="F:NADP binding"/>
    <property type="evidence" value="ECO:0007669"/>
    <property type="project" value="InterPro"/>
</dbReference>
<evidence type="ECO:0000313" key="10">
    <source>
        <dbReference type="Proteomes" id="UP000503018"/>
    </source>
</evidence>
<dbReference type="UniPathway" id="UPA00362"/>
<evidence type="ECO:0000256" key="4">
    <source>
        <dbReference type="ARBA" id="ARBA00023027"/>
    </source>
</evidence>
<comment type="similarity">
    <text evidence="1 6">Belongs to the HIBADH-related family.</text>
</comment>
<evidence type="ECO:0000313" key="9">
    <source>
        <dbReference type="EMBL" id="QJQ32564.1"/>
    </source>
</evidence>
<evidence type="ECO:0000256" key="3">
    <source>
        <dbReference type="ARBA" id="ARBA00023002"/>
    </source>
</evidence>
<comment type="catalytic activity">
    <reaction evidence="6">
        <text>3-hydroxy-2-methylpropanoate + NAD(+) = 2-methyl-3-oxopropanoate + NADH + H(+)</text>
        <dbReference type="Rhea" id="RHEA:17681"/>
        <dbReference type="ChEBI" id="CHEBI:11805"/>
        <dbReference type="ChEBI" id="CHEBI:15378"/>
        <dbReference type="ChEBI" id="CHEBI:57540"/>
        <dbReference type="ChEBI" id="CHEBI:57700"/>
        <dbReference type="ChEBI" id="CHEBI:57945"/>
        <dbReference type="EC" id="1.1.1.31"/>
    </reaction>
</comment>
<dbReference type="InterPro" id="IPR015815">
    <property type="entry name" value="HIBADH-related"/>
</dbReference>
<feature type="domain" description="3-hydroxyisobutyrate dehydrogenase-like NAD-binding" evidence="8">
    <location>
        <begin position="163"/>
        <end position="290"/>
    </location>
</feature>
<evidence type="ECO:0000256" key="5">
    <source>
        <dbReference type="PIRSR" id="PIRSR000103-1"/>
    </source>
</evidence>
<accession>A0A6M4AU50</accession>
<reference evidence="9 10" key="1">
    <citation type="submission" date="2020-01" db="EMBL/GenBank/DDBJ databases">
        <title>Sphingomonas sp. strain CSW-10.</title>
        <authorList>
            <person name="Chen W.-M."/>
        </authorList>
    </citation>
    <scope>NUCLEOTIDE SEQUENCE [LARGE SCALE GENOMIC DNA]</scope>
    <source>
        <strain evidence="9 10">CSW-10</strain>
    </source>
</reference>
<evidence type="ECO:0000259" key="7">
    <source>
        <dbReference type="Pfam" id="PF03446"/>
    </source>
</evidence>
<dbReference type="PANTHER" id="PTHR22981">
    <property type="entry name" value="3-HYDROXYISOBUTYRATE DEHYDROGENASE-RELATED"/>
    <property type="match status" value="1"/>
</dbReference>
<dbReference type="InterPro" id="IPR036291">
    <property type="entry name" value="NAD(P)-bd_dom_sf"/>
</dbReference>
<dbReference type="Proteomes" id="UP000503018">
    <property type="component" value="Chromosome"/>
</dbReference>
<dbReference type="GO" id="GO:0051287">
    <property type="term" value="F:NAD binding"/>
    <property type="evidence" value="ECO:0007669"/>
    <property type="project" value="InterPro"/>
</dbReference>
<dbReference type="FunFam" id="1.10.1040.10:FF:000006">
    <property type="entry name" value="3-hydroxyisobutyrate dehydrogenase"/>
    <property type="match status" value="1"/>
</dbReference>
<evidence type="ECO:0000256" key="2">
    <source>
        <dbReference type="ARBA" id="ARBA00022456"/>
    </source>
</evidence>
<keyword evidence="10" id="KW-1185">Reference proteome</keyword>
<keyword evidence="3 6" id="KW-0560">Oxidoreductase</keyword>
<dbReference type="GO" id="GO:0006574">
    <property type="term" value="P:L-valine catabolic process"/>
    <property type="evidence" value="ECO:0007669"/>
    <property type="project" value="UniProtKB-UniPathway"/>
</dbReference>
<dbReference type="AlphaFoldDB" id="A0A6M4AU50"/>
<dbReference type="NCBIfam" id="TIGR01692">
    <property type="entry name" value="HIBADH"/>
    <property type="match status" value="1"/>
</dbReference>
<evidence type="ECO:0000259" key="8">
    <source>
        <dbReference type="Pfam" id="PF14833"/>
    </source>
</evidence>
<sequence length="295" mass="29405">MTSIAFIGLGNMGGGMAANLAKAGHDVRAFDLSAEALARAAEAGCLGAASAGEAVTGAEVVVTMLPAGKHVAAVYEGDVFPHAAPGTLLIDCSTIDVATARSNIEAASAKGLVAVDAPVSGGIAAANAGTLTFMAGGSKEAFDRAEVILSAMGKAVIHAGGPGAGQAAKICNNMLLGASMIATCESLALAQKLGLDPQTFFDIASVSSGQNWSLTSYCPLPGVGPETPADRDYQGGFAAALMLKDLRLAMEAAQSVDADTPMGAKARELYEAMDARGEGGLDFSAIIRALQAGTA</sequence>
<dbReference type="InterPro" id="IPR008927">
    <property type="entry name" value="6-PGluconate_DH-like_C_sf"/>
</dbReference>
<evidence type="ECO:0000256" key="1">
    <source>
        <dbReference type="ARBA" id="ARBA00009080"/>
    </source>
</evidence>
<dbReference type="GO" id="GO:0008442">
    <property type="term" value="F:3-hydroxyisobutyrate dehydrogenase activity"/>
    <property type="evidence" value="ECO:0007669"/>
    <property type="project" value="UniProtKB-EC"/>
</dbReference>
<dbReference type="EMBL" id="CP053015">
    <property type="protein sequence ID" value="QJQ32564.1"/>
    <property type="molecule type" value="Genomic_DNA"/>
</dbReference>
<evidence type="ECO:0000256" key="6">
    <source>
        <dbReference type="RuleBase" id="RU910714"/>
    </source>
</evidence>